<dbReference type="Gene3D" id="1.10.10.60">
    <property type="entry name" value="Homeodomain-like"/>
    <property type="match status" value="1"/>
</dbReference>
<evidence type="ECO:0000313" key="5">
    <source>
        <dbReference type="Proteomes" id="UP000304864"/>
    </source>
</evidence>
<dbReference type="Proteomes" id="UP000304864">
    <property type="component" value="Chromosome"/>
</dbReference>
<dbReference type="GO" id="GO:0000160">
    <property type="term" value="P:phosphorelay signal transduction system"/>
    <property type="evidence" value="ECO:0007669"/>
    <property type="project" value="InterPro"/>
</dbReference>
<organism evidence="4 5">
    <name type="scientific">Thiomicrorhabdus sediminis</name>
    <dbReference type="NCBI Taxonomy" id="2580412"/>
    <lineage>
        <taxon>Bacteria</taxon>
        <taxon>Pseudomonadati</taxon>
        <taxon>Pseudomonadota</taxon>
        <taxon>Gammaproteobacteria</taxon>
        <taxon>Thiotrichales</taxon>
        <taxon>Piscirickettsiaceae</taxon>
        <taxon>Thiomicrorhabdus</taxon>
    </lineage>
</organism>
<evidence type="ECO:0000313" key="4">
    <source>
        <dbReference type="EMBL" id="QCU90779.1"/>
    </source>
</evidence>
<dbReference type="InterPro" id="IPR002197">
    <property type="entry name" value="HTH_Fis"/>
</dbReference>
<name>A0A4P9K6Y2_9GAMM</name>
<dbReference type="EMBL" id="CP040602">
    <property type="protein sequence ID" value="QCU90779.1"/>
    <property type="molecule type" value="Genomic_DNA"/>
</dbReference>
<keyword evidence="1 2" id="KW-0597">Phosphoprotein</keyword>
<dbReference type="Pfam" id="PF00072">
    <property type="entry name" value="Response_reg"/>
    <property type="match status" value="1"/>
</dbReference>
<dbReference type="InterPro" id="IPR011006">
    <property type="entry name" value="CheY-like_superfamily"/>
</dbReference>
<sequence>MRVTKFGWSLIVKVLIVDDDPALRGMVALSLELAGYEPIEAESRLSAIDTLQQMDFKVVVLDMGMPPHEHSADEGIAVLEWLSLNQPQVKVLVLTGQNADSTSYLALKHGAFDFLQKPISTELLQQALKRALLFHEQQEKLREQEGVQKVQIDATLGEGVKQIRNLAEEKLVRQVLGETGFNVHETARRLGLKRENVYYLIKKYGLQRDA</sequence>
<dbReference type="AlphaFoldDB" id="A0A4P9K6Y2"/>
<feature type="domain" description="Response regulatory" evidence="3">
    <location>
        <begin position="13"/>
        <end position="132"/>
    </location>
</feature>
<gene>
    <name evidence="4" type="ORF">FE785_09135</name>
</gene>
<evidence type="ECO:0000259" key="3">
    <source>
        <dbReference type="PROSITE" id="PS50110"/>
    </source>
</evidence>
<accession>A0A4P9K6Y2</accession>
<keyword evidence="5" id="KW-1185">Reference proteome</keyword>
<proteinExistence type="predicted"/>
<dbReference type="SMART" id="SM00448">
    <property type="entry name" value="REC"/>
    <property type="match status" value="1"/>
</dbReference>
<dbReference type="GO" id="GO:0043565">
    <property type="term" value="F:sequence-specific DNA binding"/>
    <property type="evidence" value="ECO:0007669"/>
    <property type="project" value="InterPro"/>
</dbReference>
<dbReference type="KEGG" id="thig:FE785_09135"/>
<dbReference type="InterPro" id="IPR050595">
    <property type="entry name" value="Bact_response_regulator"/>
</dbReference>
<dbReference type="OrthoDB" id="9802426at2"/>
<dbReference type="PANTHER" id="PTHR44591">
    <property type="entry name" value="STRESS RESPONSE REGULATOR PROTEIN 1"/>
    <property type="match status" value="1"/>
</dbReference>
<dbReference type="InterPro" id="IPR001789">
    <property type="entry name" value="Sig_transdc_resp-reg_receiver"/>
</dbReference>
<dbReference type="InterPro" id="IPR009057">
    <property type="entry name" value="Homeodomain-like_sf"/>
</dbReference>
<dbReference type="PROSITE" id="PS50110">
    <property type="entry name" value="RESPONSE_REGULATORY"/>
    <property type="match status" value="1"/>
</dbReference>
<dbReference type="PANTHER" id="PTHR44591:SF3">
    <property type="entry name" value="RESPONSE REGULATORY DOMAIN-CONTAINING PROTEIN"/>
    <property type="match status" value="1"/>
</dbReference>
<protein>
    <submittedName>
        <fullName evidence="4">Response regulator</fullName>
    </submittedName>
</protein>
<dbReference type="PRINTS" id="PR01590">
    <property type="entry name" value="HTHFIS"/>
</dbReference>
<evidence type="ECO:0000256" key="2">
    <source>
        <dbReference type="PROSITE-ProRule" id="PRU00169"/>
    </source>
</evidence>
<dbReference type="SUPFAM" id="SSF52172">
    <property type="entry name" value="CheY-like"/>
    <property type="match status" value="1"/>
</dbReference>
<dbReference type="SUPFAM" id="SSF46689">
    <property type="entry name" value="Homeodomain-like"/>
    <property type="match status" value="1"/>
</dbReference>
<evidence type="ECO:0000256" key="1">
    <source>
        <dbReference type="ARBA" id="ARBA00022553"/>
    </source>
</evidence>
<reference evidence="4 5" key="1">
    <citation type="submission" date="2019-05" db="EMBL/GenBank/DDBJ databases">
        <title>Thiomicrorhabdus sediminis sp. nov, a novel sulfur-oxidizing bacterium isolated from coastal sediment.</title>
        <authorList>
            <person name="Liu X."/>
        </authorList>
    </citation>
    <scope>NUCLEOTIDE SEQUENCE [LARGE SCALE GENOMIC DNA]</scope>
    <source>
        <strain evidence="4 5">G1</strain>
    </source>
</reference>
<dbReference type="Pfam" id="PF02954">
    <property type="entry name" value="HTH_8"/>
    <property type="match status" value="1"/>
</dbReference>
<dbReference type="Gene3D" id="3.40.50.2300">
    <property type="match status" value="1"/>
</dbReference>
<feature type="modified residue" description="4-aspartylphosphate" evidence="2">
    <location>
        <position position="62"/>
    </location>
</feature>